<protein>
    <submittedName>
        <fullName evidence="2">Flagellar biosynthesis protein FlgN</fullName>
    </submittedName>
</protein>
<dbReference type="InterPro" id="IPR007809">
    <property type="entry name" value="FlgN-like"/>
</dbReference>
<evidence type="ECO:0000313" key="3">
    <source>
        <dbReference type="Proteomes" id="UP000077134"/>
    </source>
</evidence>
<dbReference type="Gene3D" id="1.20.58.300">
    <property type="entry name" value="FlgN-like"/>
    <property type="match status" value="1"/>
</dbReference>
<dbReference type="EMBL" id="LSFN01000016">
    <property type="protein sequence ID" value="OAB74057.1"/>
    <property type="molecule type" value="Genomic_DNA"/>
</dbReference>
<dbReference type="SUPFAM" id="SSF140566">
    <property type="entry name" value="FlgN-like"/>
    <property type="match status" value="1"/>
</dbReference>
<dbReference type="Pfam" id="PF05130">
    <property type="entry name" value="FlgN"/>
    <property type="match status" value="1"/>
</dbReference>
<evidence type="ECO:0000313" key="2">
    <source>
        <dbReference type="EMBL" id="OAB74057.1"/>
    </source>
</evidence>
<evidence type="ECO:0000256" key="1">
    <source>
        <dbReference type="ARBA" id="ARBA00022795"/>
    </source>
</evidence>
<dbReference type="InterPro" id="IPR036679">
    <property type="entry name" value="FlgN-like_sf"/>
</dbReference>
<sequence>MAIERIINVLKELDLEHQKLIESGEHKKKAIIANEIDRIISLVNQESKIVKQIEVLEEERSTSINLFLKEKGIKSNLKLNLKELSRLVFEPEDKSRLHKVHLHLNETLNKLKELNDINQQLIQQAISYIDFSIETLKVYPEQEAFYQHPSDKNHGLSSPGVFDSRA</sequence>
<keyword evidence="3" id="KW-1185">Reference proteome</keyword>
<reference evidence="2 3" key="1">
    <citation type="submission" date="2016-02" db="EMBL/GenBank/DDBJ databases">
        <title>Paenibacillus sp. LPB0068, isolated from Crassostrea gigas.</title>
        <authorList>
            <person name="Shin S.-K."/>
            <person name="Yi H."/>
        </authorList>
    </citation>
    <scope>NUCLEOTIDE SEQUENCE [LARGE SCALE GENOMIC DNA]</scope>
    <source>
        <strain evidence="2 3">LPB0068</strain>
    </source>
</reference>
<dbReference type="RefSeq" id="WP_068658814.1">
    <property type="nucleotide sequence ID" value="NZ_CP017770.1"/>
</dbReference>
<gene>
    <name evidence="2" type="ORF">PNBC_12965</name>
</gene>
<name>A0A162RQQ5_9BACL</name>
<organism evidence="2 3">
    <name type="scientific">Paenibacillus crassostreae</name>
    <dbReference type="NCBI Taxonomy" id="1763538"/>
    <lineage>
        <taxon>Bacteria</taxon>
        <taxon>Bacillati</taxon>
        <taxon>Bacillota</taxon>
        <taxon>Bacilli</taxon>
        <taxon>Bacillales</taxon>
        <taxon>Paenibacillaceae</taxon>
        <taxon>Paenibacillus</taxon>
    </lineage>
</organism>
<dbReference type="STRING" id="1763538.LPB68_14125"/>
<dbReference type="Proteomes" id="UP000077134">
    <property type="component" value="Unassembled WGS sequence"/>
</dbReference>
<keyword evidence="2" id="KW-0282">Flagellum</keyword>
<comment type="caution">
    <text evidence="2">The sequence shown here is derived from an EMBL/GenBank/DDBJ whole genome shotgun (WGS) entry which is preliminary data.</text>
</comment>
<dbReference type="AlphaFoldDB" id="A0A162RQQ5"/>
<dbReference type="GO" id="GO:0044780">
    <property type="term" value="P:bacterial-type flagellum assembly"/>
    <property type="evidence" value="ECO:0007669"/>
    <property type="project" value="InterPro"/>
</dbReference>
<dbReference type="KEGG" id="pcx:LPB68_14125"/>
<accession>A0A162RQQ5</accession>
<keyword evidence="2" id="KW-0966">Cell projection</keyword>
<proteinExistence type="predicted"/>
<keyword evidence="2" id="KW-0969">Cilium</keyword>
<keyword evidence="1" id="KW-1005">Bacterial flagellum biogenesis</keyword>
<dbReference type="OrthoDB" id="2660802at2"/>